<name>A0ABX7NQI2_9BACT</name>
<keyword evidence="1 2" id="KW-0238">DNA-binding</keyword>
<sequence>MARPADPHARSALVAAARAEFARKGLRGARIEDITAACGLSKGAFYLHFPSKEALFAEVVGTFQSGLDALNERRMEQVERFFEEHGVPGPKDRREHSERFKQLIELEAASDLEVMEWVWDHRDVAVVLLSGSHGTEFESLLWRVTDAQVERIAQNFQRLQEAGAVDGKMDPHLFGSVIVGTFLLLSKQMARMQEKPDLKAWSRTLQRLLQEGTMPRLASSDDAPAEAPHEAPPHEAPRKAPARIRALSARASRPSSPSTRRPAARAKTRSTPRKPK</sequence>
<dbReference type="RefSeq" id="WP_206722214.1">
    <property type="nucleotide sequence ID" value="NZ_CP071090.1"/>
</dbReference>
<dbReference type="SUPFAM" id="SSF48498">
    <property type="entry name" value="Tetracyclin repressor-like, C-terminal domain"/>
    <property type="match status" value="1"/>
</dbReference>
<protein>
    <submittedName>
        <fullName evidence="5">TetR/AcrR family transcriptional regulator</fullName>
    </submittedName>
</protein>
<dbReference type="InterPro" id="IPR050109">
    <property type="entry name" value="HTH-type_TetR-like_transc_reg"/>
</dbReference>
<dbReference type="PRINTS" id="PR00455">
    <property type="entry name" value="HTHTETR"/>
</dbReference>
<feature type="compositionally biased region" description="Low complexity" evidence="3">
    <location>
        <begin position="243"/>
        <end position="261"/>
    </location>
</feature>
<accession>A0ABX7NQI2</accession>
<evidence type="ECO:0000313" key="6">
    <source>
        <dbReference type="Proteomes" id="UP000662747"/>
    </source>
</evidence>
<organism evidence="5 6">
    <name type="scientific">Pyxidicoccus parkwayensis</name>
    <dbReference type="NCBI Taxonomy" id="2813578"/>
    <lineage>
        <taxon>Bacteria</taxon>
        <taxon>Pseudomonadati</taxon>
        <taxon>Myxococcota</taxon>
        <taxon>Myxococcia</taxon>
        <taxon>Myxococcales</taxon>
        <taxon>Cystobacterineae</taxon>
        <taxon>Myxococcaceae</taxon>
        <taxon>Pyxidicoccus</taxon>
    </lineage>
</organism>
<evidence type="ECO:0000256" key="1">
    <source>
        <dbReference type="ARBA" id="ARBA00023125"/>
    </source>
</evidence>
<dbReference type="EMBL" id="CP071090">
    <property type="protein sequence ID" value="QSQ20634.1"/>
    <property type="molecule type" value="Genomic_DNA"/>
</dbReference>
<evidence type="ECO:0000256" key="3">
    <source>
        <dbReference type="SAM" id="MobiDB-lite"/>
    </source>
</evidence>
<evidence type="ECO:0000256" key="2">
    <source>
        <dbReference type="PROSITE-ProRule" id="PRU00335"/>
    </source>
</evidence>
<feature type="DNA-binding region" description="H-T-H motif" evidence="2">
    <location>
        <begin position="30"/>
        <end position="49"/>
    </location>
</feature>
<dbReference type="PANTHER" id="PTHR30055:SF226">
    <property type="entry name" value="HTH-TYPE TRANSCRIPTIONAL REGULATOR PKSA"/>
    <property type="match status" value="1"/>
</dbReference>
<dbReference type="InterPro" id="IPR009057">
    <property type="entry name" value="Homeodomain-like_sf"/>
</dbReference>
<dbReference type="Gene3D" id="1.10.357.10">
    <property type="entry name" value="Tetracycline Repressor, domain 2"/>
    <property type="match status" value="1"/>
</dbReference>
<proteinExistence type="predicted"/>
<dbReference type="PROSITE" id="PS50977">
    <property type="entry name" value="HTH_TETR_2"/>
    <property type="match status" value="1"/>
</dbReference>
<feature type="domain" description="HTH tetR-type" evidence="4">
    <location>
        <begin position="7"/>
        <end position="67"/>
    </location>
</feature>
<dbReference type="Proteomes" id="UP000662747">
    <property type="component" value="Chromosome"/>
</dbReference>
<gene>
    <name evidence="5" type="ORF">JY651_36180</name>
</gene>
<reference evidence="5 6" key="1">
    <citation type="submission" date="2021-02" db="EMBL/GenBank/DDBJ databases">
        <title>De Novo genome assembly of isolated myxobacteria.</title>
        <authorList>
            <person name="Stevens D.C."/>
        </authorList>
    </citation>
    <scope>NUCLEOTIDE SEQUENCE [LARGE SCALE GENOMIC DNA]</scope>
    <source>
        <strain evidence="6">SCPEA02</strain>
    </source>
</reference>
<feature type="compositionally biased region" description="Basic and acidic residues" evidence="3">
    <location>
        <begin position="227"/>
        <end position="238"/>
    </location>
</feature>
<dbReference type="PANTHER" id="PTHR30055">
    <property type="entry name" value="HTH-TYPE TRANSCRIPTIONAL REGULATOR RUTR"/>
    <property type="match status" value="1"/>
</dbReference>
<feature type="compositionally biased region" description="Basic residues" evidence="3">
    <location>
        <begin position="262"/>
        <end position="276"/>
    </location>
</feature>
<dbReference type="SUPFAM" id="SSF46689">
    <property type="entry name" value="Homeodomain-like"/>
    <property type="match status" value="1"/>
</dbReference>
<dbReference type="InterPro" id="IPR001647">
    <property type="entry name" value="HTH_TetR"/>
</dbReference>
<dbReference type="InterPro" id="IPR036271">
    <property type="entry name" value="Tet_transcr_reg_TetR-rel_C_sf"/>
</dbReference>
<dbReference type="Pfam" id="PF00440">
    <property type="entry name" value="TetR_N"/>
    <property type="match status" value="1"/>
</dbReference>
<feature type="region of interest" description="Disordered" evidence="3">
    <location>
        <begin position="216"/>
        <end position="276"/>
    </location>
</feature>
<keyword evidence="6" id="KW-1185">Reference proteome</keyword>
<evidence type="ECO:0000313" key="5">
    <source>
        <dbReference type="EMBL" id="QSQ20634.1"/>
    </source>
</evidence>
<evidence type="ECO:0000259" key="4">
    <source>
        <dbReference type="PROSITE" id="PS50977"/>
    </source>
</evidence>